<dbReference type="EMBL" id="BGPR01000092">
    <property type="protein sequence ID" value="GBL93249.1"/>
    <property type="molecule type" value="Genomic_DNA"/>
</dbReference>
<dbReference type="AlphaFoldDB" id="A0A4Y2BNR4"/>
<keyword evidence="2" id="KW-1185">Reference proteome</keyword>
<organism evidence="1 2">
    <name type="scientific">Araneus ventricosus</name>
    <name type="common">Orbweaver spider</name>
    <name type="synonym">Epeira ventricosa</name>
    <dbReference type="NCBI Taxonomy" id="182803"/>
    <lineage>
        <taxon>Eukaryota</taxon>
        <taxon>Metazoa</taxon>
        <taxon>Ecdysozoa</taxon>
        <taxon>Arthropoda</taxon>
        <taxon>Chelicerata</taxon>
        <taxon>Arachnida</taxon>
        <taxon>Araneae</taxon>
        <taxon>Araneomorphae</taxon>
        <taxon>Entelegynae</taxon>
        <taxon>Araneoidea</taxon>
        <taxon>Araneidae</taxon>
        <taxon>Araneus</taxon>
    </lineage>
</organism>
<proteinExistence type="predicted"/>
<evidence type="ECO:0000313" key="2">
    <source>
        <dbReference type="Proteomes" id="UP000499080"/>
    </source>
</evidence>
<name>A0A4Y2BNR4_ARAVE</name>
<accession>A0A4Y2BNR4</accession>
<dbReference type="Proteomes" id="UP000499080">
    <property type="component" value="Unassembled WGS sequence"/>
</dbReference>
<comment type="caution">
    <text evidence="1">The sequence shown here is derived from an EMBL/GenBank/DDBJ whole genome shotgun (WGS) entry which is preliminary data.</text>
</comment>
<sequence length="156" mass="16909">MESGGGRARDIPNPNHAPEWVISRESHTMMMMMTMAGKVAIEWQTSRPMGGRIAVFSQAPPQELRSWSETGNLPVTLALREHGDFSHFNDGSLLPAPISSLAASSTLPNPTQRTLCIQKPTCSCYGELARPTLIFFSSPRGAGAAKSTLALRTPSW</sequence>
<protein>
    <submittedName>
        <fullName evidence="1">Uncharacterized protein</fullName>
    </submittedName>
</protein>
<dbReference type="OrthoDB" id="10395633at2759"/>
<evidence type="ECO:0000313" key="1">
    <source>
        <dbReference type="EMBL" id="GBL93249.1"/>
    </source>
</evidence>
<reference evidence="1 2" key="1">
    <citation type="journal article" date="2019" name="Sci. Rep.">
        <title>Orb-weaving spider Araneus ventricosus genome elucidates the spidroin gene catalogue.</title>
        <authorList>
            <person name="Kono N."/>
            <person name="Nakamura H."/>
            <person name="Ohtoshi R."/>
            <person name="Moran D.A.P."/>
            <person name="Shinohara A."/>
            <person name="Yoshida Y."/>
            <person name="Fujiwara M."/>
            <person name="Mori M."/>
            <person name="Tomita M."/>
            <person name="Arakawa K."/>
        </authorList>
    </citation>
    <scope>NUCLEOTIDE SEQUENCE [LARGE SCALE GENOMIC DNA]</scope>
</reference>
<gene>
    <name evidence="1" type="ORF">AVEN_42686_1</name>
</gene>